<evidence type="ECO:0000259" key="1">
    <source>
        <dbReference type="Pfam" id="PF00534"/>
    </source>
</evidence>
<protein>
    <submittedName>
        <fullName evidence="2">Glycosyltransferase family 4 protein</fullName>
    </submittedName>
</protein>
<evidence type="ECO:0000313" key="3">
    <source>
        <dbReference type="Proteomes" id="UP000237655"/>
    </source>
</evidence>
<dbReference type="Pfam" id="PF00534">
    <property type="entry name" value="Glycos_transf_1"/>
    <property type="match status" value="1"/>
</dbReference>
<dbReference type="EMBL" id="CP027665">
    <property type="protein sequence ID" value="AVO37660.1"/>
    <property type="molecule type" value="Genomic_DNA"/>
</dbReference>
<accession>A0A2S0MP46</accession>
<dbReference type="Proteomes" id="UP000237655">
    <property type="component" value="Chromosome"/>
</dbReference>
<dbReference type="AlphaFoldDB" id="A0A2S0MP46"/>
<keyword evidence="2" id="KW-0808">Transferase</keyword>
<dbReference type="Gene3D" id="3.40.50.2000">
    <property type="entry name" value="Glycogen Phosphorylase B"/>
    <property type="match status" value="2"/>
</dbReference>
<keyword evidence="3" id="KW-1185">Reference proteome</keyword>
<dbReference type="RefSeq" id="WP_106471978.1">
    <property type="nucleotide sequence ID" value="NZ_CP027665.1"/>
</dbReference>
<evidence type="ECO:0000313" key="2">
    <source>
        <dbReference type="EMBL" id="AVO37660.1"/>
    </source>
</evidence>
<proteinExistence type="predicted"/>
<dbReference type="CDD" id="cd03801">
    <property type="entry name" value="GT4_PimA-like"/>
    <property type="match status" value="1"/>
</dbReference>
<reference evidence="3" key="1">
    <citation type="submission" date="2018-03" db="EMBL/GenBank/DDBJ databases">
        <title>Genomic analysis of the strain SH-1 isolated from shrimp intestine.</title>
        <authorList>
            <person name="Kim Y.-S."/>
            <person name="Kim S.-E."/>
            <person name="Kim K.-H."/>
        </authorList>
    </citation>
    <scope>NUCLEOTIDE SEQUENCE [LARGE SCALE GENOMIC DNA]</scope>
    <source>
        <strain evidence="3">SH-1</strain>
    </source>
</reference>
<gene>
    <name evidence="2" type="ORF">C6Y53_08065</name>
</gene>
<dbReference type="InterPro" id="IPR050194">
    <property type="entry name" value="Glycosyltransferase_grp1"/>
</dbReference>
<dbReference type="SUPFAM" id="SSF53756">
    <property type="entry name" value="UDP-Glycosyltransferase/glycogen phosphorylase"/>
    <property type="match status" value="1"/>
</dbReference>
<dbReference type="KEGG" id="thas:C6Y53_08065"/>
<name>A0A2S0MP46_9RHOB</name>
<dbReference type="PANTHER" id="PTHR45947">
    <property type="entry name" value="SULFOQUINOVOSYL TRANSFERASE SQD2"/>
    <property type="match status" value="1"/>
</dbReference>
<dbReference type="PANTHER" id="PTHR45947:SF3">
    <property type="entry name" value="SULFOQUINOVOSYL TRANSFERASE SQD2"/>
    <property type="match status" value="1"/>
</dbReference>
<dbReference type="GO" id="GO:0016758">
    <property type="term" value="F:hexosyltransferase activity"/>
    <property type="evidence" value="ECO:0007669"/>
    <property type="project" value="TreeGrafter"/>
</dbReference>
<dbReference type="InterPro" id="IPR001296">
    <property type="entry name" value="Glyco_trans_1"/>
</dbReference>
<organism evidence="2 3">
    <name type="scientific">Pukyongiella litopenaei</name>
    <dbReference type="NCBI Taxonomy" id="2605946"/>
    <lineage>
        <taxon>Bacteria</taxon>
        <taxon>Pseudomonadati</taxon>
        <taxon>Pseudomonadota</taxon>
        <taxon>Alphaproteobacteria</taxon>
        <taxon>Rhodobacterales</taxon>
        <taxon>Paracoccaceae</taxon>
        <taxon>Pukyongiella</taxon>
    </lineage>
</organism>
<feature type="domain" description="Glycosyl transferase family 1" evidence="1">
    <location>
        <begin position="210"/>
        <end position="333"/>
    </location>
</feature>
<sequence>MRVAFYAPLKPPGHPTPSGDREMARALIAAIGAGGAAVDQVSELRIYDGAGDAAQQAALADRARAETARLIRRLADDRPALWVTYHSYYKSPDLIGPEVCRALGVPYVQIEATRARRRLTGPWAGFAAAAEAACDAADLIFHLTDLDLITLDRDRPPHQRLARLRPFLPTDTLPAAARTARATTMLSVGMMRAGDKLASYRIIADTLALLDGDWRLDIAGDGPARGEVAALMARFGPRVLFLGQLDRAALTAAYAGAALFLWPGANEAWGRVYLEAQAAGLPVAAQDRPGVRDVLAPGDYPSPGAGAPALARRLRQLLDDPASRDAQGRAARAHVARHHLLATATDTFWTAAMPVLERAA</sequence>